<gene>
    <name evidence="1" type="ORF">IAA07_01385</name>
</gene>
<accession>A0A9D2HER9</accession>
<dbReference type="InterPro" id="IPR011990">
    <property type="entry name" value="TPR-like_helical_dom_sf"/>
</dbReference>
<dbReference type="SMART" id="SM00028">
    <property type="entry name" value="TPR"/>
    <property type="match status" value="2"/>
</dbReference>
<reference evidence="1" key="1">
    <citation type="journal article" date="2021" name="PeerJ">
        <title>Extensive microbial diversity within the chicken gut microbiome revealed by metagenomics and culture.</title>
        <authorList>
            <person name="Gilroy R."/>
            <person name="Ravi A."/>
            <person name="Getino M."/>
            <person name="Pursley I."/>
            <person name="Horton D.L."/>
            <person name="Alikhan N.F."/>
            <person name="Baker D."/>
            <person name="Gharbi K."/>
            <person name="Hall N."/>
            <person name="Watson M."/>
            <person name="Adriaenssens E.M."/>
            <person name="Foster-Nyarko E."/>
            <person name="Jarju S."/>
            <person name="Secka A."/>
            <person name="Antonio M."/>
            <person name="Oren A."/>
            <person name="Chaudhuri R.R."/>
            <person name="La Ragione R."/>
            <person name="Hildebrand F."/>
            <person name="Pallen M.J."/>
        </authorList>
    </citation>
    <scope>NUCLEOTIDE SEQUENCE</scope>
    <source>
        <strain evidence="1">CHK178-16964</strain>
    </source>
</reference>
<reference evidence="1" key="2">
    <citation type="submission" date="2021-04" db="EMBL/GenBank/DDBJ databases">
        <authorList>
            <person name="Gilroy R."/>
        </authorList>
    </citation>
    <scope>NUCLEOTIDE SEQUENCE</scope>
    <source>
        <strain evidence="1">CHK178-16964</strain>
    </source>
</reference>
<comment type="caution">
    <text evidence="1">The sequence shown here is derived from an EMBL/GenBank/DDBJ whole genome shotgun (WGS) entry which is preliminary data.</text>
</comment>
<evidence type="ECO:0000313" key="2">
    <source>
        <dbReference type="Proteomes" id="UP000823900"/>
    </source>
</evidence>
<dbReference type="Gene3D" id="1.25.40.10">
    <property type="entry name" value="Tetratricopeptide repeat domain"/>
    <property type="match status" value="1"/>
</dbReference>
<dbReference type="InterPro" id="IPR019734">
    <property type="entry name" value="TPR_rpt"/>
</dbReference>
<dbReference type="EMBL" id="DWZA01000012">
    <property type="protein sequence ID" value="HJA70215.1"/>
    <property type="molecule type" value="Genomic_DNA"/>
</dbReference>
<sequence>MSLMFCRQEKAAHPYYVDVLGLNIYTSQELCYVIYHHPLLVLDDFVDDHLIDFIRDELNMAYLAGRLEKWRKGGDNPDELLVIILQECFYYRPSEVNDYRQHLINLRKKHKAEYCKEKADYLFSLKQYGRAVPAYEKCLEFTRDSVVDDEFLGKVWSNMGSAYARMFQWEKAAAAFEKSYGYLKDTEIVKKLYYMTVFCPRLSMKDKYKKNMTEELKGQWDREMEEARQKAMLSEDVRNLEKIFEKDPLKRSSQAASMIHQWKQEYRNMI</sequence>
<name>A0A9D2HER9_9FIRM</name>
<dbReference type="AlphaFoldDB" id="A0A9D2HER9"/>
<proteinExistence type="predicted"/>
<dbReference type="SUPFAM" id="SSF48452">
    <property type="entry name" value="TPR-like"/>
    <property type="match status" value="1"/>
</dbReference>
<protein>
    <submittedName>
        <fullName evidence="1">Tetratricopeptide repeat protein</fullName>
    </submittedName>
</protein>
<evidence type="ECO:0000313" key="1">
    <source>
        <dbReference type="EMBL" id="HJA70215.1"/>
    </source>
</evidence>
<organism evidence="1 2">
    <name type="scientific">Candidatus Lachnoclostridium stercoravium</name>
    <dbReference type="NCBI Taxonomy" id="2838633"/>
    <lineage>
        <taxon>Bacteria</taxon>
        <taxon>Bacillati</taxon>
        <taxon>Bacillota</taxon>
        <taxon>Clostridia</taxon>
        <taxon>Lachnospirales</taxon>
        <taxon>Lachnospiraceae</taxon>
    </lineage>
</organism>
<dbReference type="Proteomes" id="UP000823900">
    <property type="component" value="Unassembled WGS sequence"/>
</dbReference>